<feature type="domain" description="GGDEF" evidence="2">
    <location>
        <begin position="240"/>
        <end position="374"/>
    </location>
</feature>
<dbReference type="AlphaFoldDB" id="A0A0R1UVY7"/>
<keyword evidence="4" id="KW-1185">Reference proteome</keyword>
<dbReference type="GO" id="GO:0005886">
    <property type="term" value="C:plasma membrane"/>
    <property type="evidence" value="ECO:0007669"/>
    <property type="project" value="TreeGrafter"/>
</dbReference>
<dbReference type="GO" id="GO:0052621">
    <property type="term" value="F:diguanylate cyclase activity"/>
    <property type="evidence" value="ECO:0007669"/>
    <property type="project" value="TreeGrafter"/>
</dbReference>
<comment type="caution">
    <text evidence="3">The sequence shown here is derived from an EMBL/GenBank/DDBJ whole genome shotgun (WGS) entry which is preliminary data.</text>
</comment>
<feature type="transmembrane region" description="Helical" evidence="1">
    <location>
        <begin position="48"/>
        <end position="67"/>
    </location>
</feature>
<dbReference type="PANTHER" id="PTHR45138">
    <property type="entry name" value="REGULATORY COMPONENTS OF SENSORY TRANSDUCTION SYSTEM"/>
    <property type="match status" value="1"/>
</dbReference>
<evidence type="ECO:0000313" key="3">
    <source>
        <dbReference type="EMBL" id="KRL95496.1"/>
    </source>
</evidence>
<feature type="transmembrane region" description="Helical" evidence="1">
    <location>
        <begin position="179"/>
        <end position="195"/>
    </location>
</feature>
<dbReference type="PATRIC" id="fig|1423753.3.peg.2583"/>
<keyword evidence="1" id="KW-0472">Membrane</keyword>
<gene>
    <name evidence="3" type="ORF">FD28_GL002464</name>
</gene>
<dbReference type="FunFam" id="3.30.70.270:FF:000001">
    <property type="entry name" value="Diguanylate cyclase domain protein"/>
    <property type="match status" value="1"/>
</dbReference>
<organism evidence="3 4">
    <name type="scientific">Levilactobacillus hammesii DSM 16381</name>
    <dbReference type="NCBI Taxonomy" id="1423753"/>
    <lineage>
        <taxon>Bacteria</taxon>
        <taxon>Bacillati</taxon>
        <taxon>Bacillota</taxon>
        <taxon>Bacilli</taxon>
        <taxon>Lactobacillales</taxon>
        <taxon>Lactobacillaceae</taxon>
        <taxon>Levilactobacillus</taxon>
    </lineage>
</organism>
<name>A0A0R1UVY7_9LACO</name>
<proteinExistence type="predicted"/>
<accession>A0A0R1UVY7</accession>
<dbReference type="Gene3D" id="3.30.70.270">
    <property type="match status" value="1"/>
</dbReference>
<reference evidence="3 4" key="1">
    <citation type="journal article" date="2015" name="Genome Announc.">
        <title>Expanding the biotechnology potential of lactobacilli through comparative genomics of 213 strains and associated genera.</title>
        <authorList>
            <person name="Sun Z."/>
            <person name="Harris H.M."/>
            <person name="McCann A."/>
            <person name="Guo C."/>
            <person name="Argimon S."/>
            <person name="Zhang W."/>
            <person name="Yang X."/>
            <person name="Jeffery I.B."/>
            <person name="Cooney J.C."/>
            <person name="Kagawa T.F."/>
            <person name="Liu W."/>
            <person name="Song Y."/>
            <person name="Salvetti E."/>
            <person name="Wrobel A."/>
            <person name="Rasinkangas P."/>
            <person name="Parkhill J."/>
            <person name="Rea M.C."/>
            <person name="O'Sullivan O."/>
            <person name="Ritari J."/>
            <person name="Douillard F.P."/>
            <person name="Paul Ross R."/>
            <person name="Yang R."/>
            <person name="Briner A.E."/>
            <person name="Felis G.E."/>
            <person name="de Vos W.M."/>
            <person name="Barrangou R."/>
            <person name="Klaenhammer T.R."/>
            <person name="Caufield P.W."/>
            <person name="Cui Y."/>
            <person name="Zhang H."/>
            <person name="O'Toole P.W."/>
        </authorList>
    </citation>
    <scope>NUCLEOTIDE SEQUENCE [LARGE SCALE GENOMIC DNA]</scope>
    <source>
        <strain evidence="3 4">DSM 16381</strain>
    </source>
</reference>
<dbReference type="GO" id="GO:0043709">
    <property type="term" value="P:cell adhesion involved in single-species biofilm formation"/>
    <property type="evidence" value="ECO:0007669"/>
    <property type="project" value="TreeGrafter"/>
</dbReference>
<dbReference type="NCBIfam" id="TIGR00254">
    <property type="entry name" value="GGDEF"/>
    <property type="match status" value="1"/>
</dbReference>
<dbReference type="Pfam" id="PF00990">
    <property type="entry name" value="GGDEF"/>
    <property type="match status" value="1"/>
</dbReference>
<dbReference type="InterPro" id="IPR043128">
    <property type="entry name" value="Rev_trsase/Diguanyl_cyclase"/>
</dbReference>
<keyword evidence="1" id="KW-1133">Transmembrane helix</keyword>
<feature type="transmembrane region" description="Helical" evidence="1">
    <location>
        <begin position="146"/>
        <end position="164"/>
    </location>
</feature>
<dbReference type="PANTHER" id="PTHR45138:SF9">
    <property type="entry name" value="DIGUANYLATE CYCLASE DGCM-RELATED"/>
    <property type="match status" value="1"/>
</dbReference>
<dbReference type="InterPro" id="IPR000160">
    <property type="entry name" value="GGDEF_dom"/>
</dbReference>
<evidence type="ECO:0000313" key="4">
    <source>
        <dbReference type="Proteomes" id="UP000051580"/>
    </source>
</evidence>
<evidence type="ECO:0000259" key="2">
    <source>
        <dbReference type="PROSITE" id="PS50887"/>
    </source>
</evidence>
<dbReference type="InterPro" id="IPR029787">
    <property type="entry name" value="Nucleotide_cyclase"/>
</dbReference>
<dbReference type="EMBL" id="AZFS01000046">
    <property type="protein sequence ID" value="KRL95496.1"/>
    <property type="molecule type" value="Genomic_DNA"/>
</dbReference>
<protein>
    <submittedName>
        <fullName evidence="3">Signal transduction diguanylate cyclase</fullName>
    </submittedName>
</protein>
<dbReference type="InterPro" id="IPR050469">
    <property type="entry name" value="Diguanylate_Cyclase"/>
</dbReference>
<dbReference type="PROSITE" id="PS50887">
    <property type="entry name" value="GGDEF"/>
    <property type="match status" value="1"/>
</dbReference>
<feature type="transmembrane region" description="Helical" evidence="1">
    <location>
        <begin position="6"/>
        <end position="28"/>
    </location>
</feature>
<dbReference type="RefSeq" id="WP_235806850.1">
    <property type="nucleotide sequence ID" value="NZ_AZFS01000046.1"/>
</dbReference>
<dbReference type="SMART" id="SM00267">
    <property type="entry name" value="GGDEF"/>
    <property type="match status" value="1"/>
</dbReference>
<keyword evidence="1" id="KW-0812">Transmembrane</keyword>
<feature type="transmembrane region" description="Helical" evidence="1">
    <location>
        <begin position="121"/>
        <end position="139"/>
    </location>
</feature>
<sequence>MTWSVWLVPPMITSIFFVLGVITLYWSIFNWATSKAESQNKPVNVKRVQTIVGLVCAIVSVFALQLIVRDSHLSWTFTNFQLLLLIFVAYFLQVKIPYWAVFIAGIAFMLLNGNINQPLSWVYTCLFVLFYVFSYVQSTHLWRAPFTRYVVVAMAFALPLWYLVKVRLHLTWSTYLDEMINYFILVVLMYGYFKIQDKDRRIKDRLFQSANWDALTKVQNFAAYDRAIGYEFRQSAAHGRDLSMVMFDIDHFKRVNDTYGHLAGDEVLKQVARTVTAALKDADPKIILYRTGGEEFNIIFPNYTVEQTKEVAQKVFDAVKSLTITYNDIEIKVTISVGVSALSLKDSNPLDFYKRVDANLYHSKQNGRQQITVG</sequence>
<dbReference type="GO" id="GO:1902201">
    <property type="term" value="P:negative regulation of bacterial-type flagellum-dependent cell motility"/>
    <property type="evidence" value="ECO:0007669"/>
    <property type="project" value="TreeGrafter"/>
</dbReference>
<dbReference type="STRING" id="1423753.FD28_GL002464"/>
<evidence type="ECO:0000256" key="1">
    <source>
        <dbReference type="SAM" id="Phobius"/>
    </source>
</evidence>
<dbReference type="SUPFAM" id="SSF55073">
    <property type="entry name" value="Nucleotide cyclase"/>
    <property type="match status" value="1"/>
</dbReference>
<dbReference type="CDD" id="cd01949">
    <property type="entry name" value="GGDEF"/>
    <property type="match status" value="1"/>
</dbReference>
<dbReference type="Proteomes" id="UP000051580">
    <property type="component" value="Unassembled WGS sequence"/>
</dbReference>